<dbReference type="PANTHER" id="PTHR42812:SF12">
    <property type="entry name" value="BETA-XYLOSIDASE-RELATED"/>
    <property type="match status" value="1"/>
</dbReference>
<comment type="similarity">
    <text evidence="1 6">Belongs to the glycosyl hydrolase 43 family.</text>
</comment>
<dbReference type="AlphaFoldDB" id="A0A0D5LK67"/>
<reference evidence="8 9" key="1">
    <citation type="journal article" date="2015" name="Genome Announc.">
        <title>Complete genome sequence of Martelella endophytica YC6887, which has antifungal activity associated with a halophyte.</title>
        <authorList>
            <person name="Khan A."/>
            <person name="Khan H."/>
            <person name="Chung E.J."/>
            <person name="Hossain M.T."/>
            <person name="Chung Y.R."/>
        </authorList>
    </citation>
    <scope>NUCLEOTIDE SEQUENCE [LARGE SCALE GENOMIC DNA]</scope>
    <source>
        <strain evidence="8">YC6887</strain>
    </source>
</reference>
<dbReference type="InterPro" id="IPR041542">
    <property type="entry name" value="GH43_C2"/>
</dbReference>
<dbReference type="CDD" id="cd09000">
    <property type="entry name" value="GH43_SXA-like"/>
    <property type="match status" value="1"/>
</dbReference>
<dbReference type="EMBL" id="CP010803">
    <property type="protein sequence ID" value="AJY44536.1"/>
    <property type="molecule type" value="Genomic_DNA"/>
</dbReference>
<dbReference type="GO" id="GO:0004553">
    <property type="term" value="F:hydrolase activity, hydrolyzing O-glycosyl compounds"/>
    <property type="evidence" value="ECO:0007669"/>
    <property type="project" value="InterPro"/>
</dbReference>
<dbReference type="STRING" id="1486262.TM49_00695"/>
<dbReference type="PANTHER" id="PTHR42812">
    <property type="entry name" value="BETA-XYLOSIDASE"/>
    <property type="match status" value="1"/>
</dbReference>
<name>A0A0D5LK67_MAREN</name>
<dbReference type="Pfam" id="PF17851">
    <property type="entry name" value="GH43_C2"/>
    <property type="match status" value="1"/>
</dbReference>
<dbReference type="PATRIC" id="fig|1486262.3.peg.145"/>
<evidence type="ECO:0000256" key="1">
    <source>
        <dbReference type="ARBA" id="ARBA00009865"/>
    </source>
</evidence>
<dbReference type="RefSeq" id="WP_045679105.1">
    <property type="nucleotide sequence ID" value="NZ_CP010803.1"/>
</dbReference>
<accession>A0A0D5LK67</accession>
<dbReference type="Gene3D" id="2.60.120.200">
    <property type="match status" value="1"/>
</dbReference>
<keyword evidence="2 6" id="KW-0378">Hydrolase</keyword>
<feature type="site" description="Important for catalytic activity, responsible for pKa modulation of the active site Glu and correct orientation of both the proton donor and substrate" evidence="5">
    <location>
        <position position="128"/>
    </location>
</feature>
<dbReference type="SUPFAM" id="SSF75005">
    <property type="entry name" value="Arabinanase/levansucrase/invertase"/>
    <property type="match status" value="1"/>
</dbReference>
<feature type="active site" description="Proton donor" evidence="4">
    <location>
        <position position="187"/>
    </location>
</feature>
<dbReference type="InterPro" id="IPR051795">
    <property type="entry name" value="Glycosyl_Hydrlase_43"/>
</dbReference>
<evidence type="ECO:0000313" key="9">
    <source>
        <dbReference type="Proteomes" id="UP000032611"/>
    </source>
</evidence>
<protein>
    <submittedName>
        <fullName evidence="8">Beta-xylosidase</fullName>
    </submittedName>
</protein>
<evidence type="ECO:0000256" key="2">
    <source>
        <dbReference type="ARBA" id="ARBA00022801"/>
    </source>
</evidence>
<organism evidence="8 9">
    <name type="scientific">Martelella endophytica</name>
    <dbReference type="NCBI Taxonomy" id="1486262"/>
    <lineage>
        <taxon>Bacteria</taxon>
        <taxon>Pseudomonadati</taxon>
        <taxon>Pseudomonadota</taxon>
        <taxon>Alphaproteobacteria</taxon>
        <taxon>Hyphomicrobiales</taxon>
        <taxon>Aurantimonadaceae</taxon>
        <taxon>Martelella</taxon>
    </lineage>
</organism>
<keyword evidence="9" id="KW-1185">Reference proteome</keyword>
<evidence type="ECO:0000313" key="8">
    <source>
        <dbReference type="EMBL" id="AJY44536.1"/>
    </source>
</evidence>
<dbReference type="InterPro" id="IPR013320">
    <property type="entry name" value="ConA-like_dom_sf"/>
</dbReference>
<keyword evidence="3 6" id="KW-0326">Glycosidase</keyword>
<dbReference type="GO" id="GO:0005975">
    <property type="term" value="P:carbohydrate metabolic process"/>
    <property type="evidence" value="ECO:0007669"/>
    <property type="project" value="InterPro"/>
</dbReference>
<evidence type="ECO:0000256" key="5">
    <source>
        <dbReference type="PIRSR" id="PIRSR606710-2"/>
    </source>
</evidence>
<evidence type="ECO:0000256" key="3">
    <source>
        <dbReference type="ARBA" id="ARBA00023295"/>
    </source>
</evidence>
<sequence>MTKIVNPILRGFNADPAICRVGDDYYIATSTFEWFPGVQIHHSRDLKNWELVKRPLDRASQLDMRGEQDSGGVWAPCLTYADGLFWLIYTDMKRAEGDFKDAFNYLVTAPSIEGPWSDPVYLNASGFDPSLFHDDNGRKYLTNQLWDYRRKPSAFAGIVMQEYDHTRRKLIGEPRVVYHGTPAGITEGPHIHKFNGWYYMITAEGGTGYNHTVSCARSKSVDGPYENHPDLHILTSRNDPQSPIQRSGHGCIVETADGEYYMTHLMSRPLPGIRRSVLGRETSIQKVDFDADGWPRLAGGGMAPSLEVDPPQGLDVGPEKADATDTSFDTLDLPIEFQWLRSPEPERLFSLAARPGHLRLFGRQSIGSWFEQALVARRQTEFACAAETETDATPKTFQQIAGLIAYYNRSKFHYLAISGDGKGGRELSIISCNGAWPESSLTFALGTAVALPATGNIRLGLDIDGVVLQFRYAVEAGDWVKIGPTLDASILSDEGGRGVNGSFTGNFIGMAAYDLAGGDFTADFDSFSYKNR</sequence>
<gene>
    <name evidence="8" type="ORF">TM49_00695</name>
</gene>
<evidence type="ECO:0000259" key="7">
    <source>
        <dbReference type="Pfam" id="PF17851"/>
    </source>
</evidence>
<dbReference type="OrthoDB" id="9801455at2"/>
<evidence type="ECO:0000256" key="4">
    <source>
        <dbReference type="PIRSR" id="PIRSR606710-1"/>
    </source>
</evidence>
<dbReference type="KEGG" id="mey:TM49_00695"/>
<proteinExistence type="inferred from homology"/>
<feature type="active site" description="Proton acceptor" evidence="4">
    <location>
        <position position="15"/>
    </location>
</feature>
<dbReference type="Proteomes" id="UP000032611">
    <property type="component" value="Chromosome"/>
</dbReference>
<dbReference type="InterPro" id="IPR023296">
    <property type="entry name" value="Glyco_hydro_beta-prop_sf"/>
</dbReference>
<feature type="domain" description="Beta-xylosidase C-terminal Concanavalin A-like" evidence="7">
    <location>
        <begin position="327"/>
        <end position="530"/>
    </location>
</feature>
<dbReference type="SUPFAM" id="SSF49899">
    <property type="entry name" value="Concanavalin A-like lectins/glucanases"/>
    <property type="match status" value="1"/>
</dbReference>
<dbReference type="InterPro" id="IPR006710">
    <property type="entry name" value="Glyco_hydro_43"/>
</dbReference>
<dbReference type="Pfam" id="PF04616">
    <property type="entry name" value="Glyco_hydro_43"/>
    <property type="match status" value="1"/>
</dbReference>
<dbReference type="HOGENOM" id="CLU_016508_2_1_5"/>
<evidence type="ECO:0000256" key="6">
    <source>
        <dbReference type="RuleBase" id="RU361187"/>
    </source>
</evidence>
<dbReference type="Gene3D" id="2.115.10.20">
    <property type="entry name" value="Glycosyl hydrolase domain, family 43"/>
    <property type="match status" value="1"/>
</dbReference>